<protein>
    <submittedName>
        <fullName evidence="3">Uncharacterized protein</fullName>
    </submittedName>
</protein>
<keyword evidence="1" id="KW-0328">Glycosyltransferase</keyword>
<dbReference type="Proteomes" id="UP000234839">
    <property type="component" value="Unassembled WGS sequence"/>
</dbReference>
<dbReference type="GO" id="GO:0004731">
    <property type="term" value="F:purine-nucleoside phosphorylase activity"/>
    <property type="evidence" value="ECO:0007669"/>
    <property type="project" value="TreeGrafter"/>
</dbReference>
<evidence type="ECO:0000256" key="2">
    <source>
        <dbReference type="ARBA" id="ARBA00022679"/>
    </source>
</evidence>
<dbReference type="EMBL" id="PJCP01000017">
    <property type="protein sequence ID" value="PLV22582.1"/>
    <property type="molecule type" value="Genomic_DNA"/>
</dbReference>
<keyword evidence="5" id="KW-1185">Reference proteome</keyword>
<dbReference type="PANTHER" id="PTHR36540">
    <property type="entry name" value="PYRIMIDINE/PURINE NUCLEOSIDE PHOSPHORYLASE"/>
    <property type="match status" value="1"/>
</dbReference>
<comment type="caution">
    <text evidence="3">The sequence shown here is derived from an EMBL/GenBank/DDBJ whole genome shotgun (WGS) entry which is preliminary data.</text>
</comment>
<keyword evidence="2" id="KW-0808">Transferase</keyword>
<dbReference type="Pfam" id="PF06865">
    <property type="entry name" value="Ppnp"/>
    <property type="match status" value="1"/>
</dbReference>
<evidence type="ECO:0000256" key="1">
    <source>
        <dbReference type="ARBA" id="ARBA00022676"/>
    </source>
</evidence>
<name>A0AAX0VV73_9PSED</name>
<dbReference type="EMBL" id="PJCQ01000017">
    <property type="protein sequence ID" value="PLV17830.1"/>
    <property type="molecule type" value="Genomic_DNA"/>
</dbReference>
<accession>A0AAX0VV73</accession>
<dbReference type="InterPro" id="IPR014710">
    <property type="entry name" value="RmlC-like_jellyroll"/>
</dbReference>
<evidence type="ECO:0000313" key="6">
    <source>
        <dbReference type="Proteomes" id="UP000234878"/>
    </source>
</evidence>
<dbReference type="Gene3D" id="2.60.120.10">
    <property type="entry name" value="Jelly Rolls"/>
    <property type="match status" value="1"/>
</dbReference>
<evidence type="ECO:0000313" key="5">
    <source>
        <dbReference type="Proteomes" id="UP000234839"/>
    </source>
</evidence>
<sequence length="92" mass="9872">MQVNSYFDGAVKSIAFENSEGSVTSGVMQPGQYEFSTSKDEKMVVTSGSLKVTLPGESESAIYSSGQVFHVKANSSFKVEALCATAYLCFYS</sequence>
<dbReference type="InterPro" id="IPR009664">
    <property type="entry name" value="Ppnp"/>
</dbReference>
<dbReference type="RefSeq" id="WP_102082173.1">
    <property type="nucleotide sequence ID" value="NZ_PJCP01000017.1"/>
</dbReference>
<evidence type="ECO:0000313" key="3">
    <source>
        <dbReference type="EMBL" id="PLV17830.1"/>
    </source>
</evidence>
<dbReference type="SUPFAM" id="SSF51182">
    <property type="entry name" value="RmlC-like cupins"/>
    <property type="match status" value="1"/>
</dbReference>
<dbReference type="PANTHER" id="PTHR36540:SF1">
    <property type="entry name" value="PYRIMIDINE_PURINE NUCLEOSIDE PHOSPHORYLASE"/>
    <property type="match status" value="1"/>
</dbReference>
<dbReference type="AlphaFoldDB" id="A0AAX0VV73"/>
<proteinExistence type="predicted"/>
<dbReference type="Proteomes" id="UP000234878">
    <property type="component" value="Unassembled WGS sequence"/>
</dbReference>
<reference evidence="5 6" key="1">
    <citation type="submission" date="2017-12" db="EMBL/GenBank/DDBJ databases">
        <title>Detection of the carbapenemase gene blaVIM-5 in members of the Pseudomonas putida group isolated from polluted Nigerian wetlands.</title>
        <authorList>
            <person name="Adelowo O."/>
            <person name="Vollmers J."/>
            <person name="Maeusezahl I."/>
            <person name="Kaster A.-K."/>
            <person name="Mueller J.A."/>
        </authorList>
    </citation>
    <scope>NUCLEOTIDE SEQUENCE [LARGE SCALE GENOMIC DNA]</scope>
    <source>
        <strain evidence="4 5">MR119</strain>
        <strain evidence="3 6">MR144</strain>
    </source>
</reference>
<evidence type="ECO:0000313" key="4">
    <source>
        <dbReference type="EMBL" id="PLV22582.1"/>
    </source>
</evidence>
<gene>
    <name evidence="3" type="ORF">CXG49_17765</name>
    <name evidence="4" type="ORF">CXG53_18690</name>
</gene>
<dbReference type="InterPro" id="IPR011051">
    <property type="entry name" value="RmlC_Cupin_sf"/>
</dbReference>
<dbReference type="GO" id="GO:0016154">
    <property type="term" value="F:pyrimidine-nucleoside phosphorylase activity"/>
    <property type="evidence" value="ECO:0007669"/>
    <property type="project" value="TreeGrafter"/>
</dbReference>
<organism evidence="3 6">
    <name type="scientific">Pseudomonas guariconensis</name>
    <dbReference type="NCBI Taxonomy" id="1288410"/>
    <lineage>
        <taxon>Bacteria</taxon>
        <taxon>Pseudomonadati</taxon>
        <taxon>Pseudomonadota</taxon>
        <taxon>Gammaproteobacteria</taxon>
        <taxon>Pseudomonadales</taxon>
        <taxon>Pseudomonadaceae</taxon>
        <taxon>Pseudomonas</taxon>
    </lineage>
</organism>
<dbReference type="GO" id="GO:0005829">
    <property type="term" value="C:cytosol"/>
    <property type="evidence" value="ECO:0007669"/>
    <property type="project" value="TreeGrafter"/>
</dbReference>